<dbReference type="GeneID" id="31356450"/>
<evidence type="ECO:0000256" key="1">
    <source>
        <dbReference type="ARBA" id="ARBA00022737"/>
    </source>
</evidence>
<comment type="caution">
    <text evidence="6">The sequence shown here is derived from an EMBL/GenBank/DDBJ whole genome shotgun (WGS) entry which is preliminary data.</text>
</comment>
<feature type="repeat" description="ANK" evidence="3">
    <location>
        <begin position="293"/>
        <end position="325"/>
    </location>
</feature>
<evidence type="ECO:0000256" key="2">
    <source>
        <dbReference type="ARBA" id="ARBA00023043"/>
    </source>
</evidence>
<dbReference type="Proteomes" id="UP000001396">
    <property type="component" value="Unassembled WGS sequence"/>
</dbReference>
<dbReference type="InterPro" id="IPR000195">
    <property type="entry name" value="Rab-GAP-TBC_dom"/>
</dbReference>
<feature type="compositionally biased region" description="Acidic residues" evidence="4">
    <location>
        <begin position="132"/>
        <end position="143"/>
    </location>
</feature>
<dbReference type="InterPro" id="IPR050745">
    <property type="entry name" value="Multifunctional_regulatory"/>
</dbReference>
<evidence type="ECO:0000256" key="3">
    <source>
        <dbReference type="PROSITE-ProRule" id="PRU00023"/>
    </source>
</evidence>
<dbReference type="STRING" id="670386.D3AZ00"/>
<dbReference type="EMBL" id="ADBJ01000004">
    <property type="protein sequence ID" value="EFA85690.1"/>
    <property type="molecule type" value="Genomic_DNA"/>
</dbReference>
<feature type="domain" description="Rab-GAP TBC" evidence="5">
    <location>
        <begin position="372"/>
        <end position="537"/>
    </location>
</feature>
<feature type="compositionally biased region" description="Polar residues" evidence="4">
    <location>
        <begin position="108"/>
        <end position="123"/>
    </location>
</feature>
<dbReference type="Pfam" id="PF12796">
    <property type="entry name" value="Ank_2"/>
    <property type="match status" value="2"/>
</dbReference>
<feature type="region of interest" description="Disordered" evidence="4">
    <location>
        <begin position="108"/>
        <end position="153"/>
    </location>
</feature>
<dbReference type="AlphaFoldDB" id="D3AZ00"/>
<dbReference type="Gene3D" id="1.25.40.20">
    <property type="entry name" value="Ankyrin repeat-containing domain"/>
    <property type="match status" value="2"/>
</dbReference>
<dbReference type="PANTHER" id="PTHR24189:SF50">
    <property type="entry name" value="ANKYRIN REPEAT AND SOCS BOX PROTEIN 2"/>
    <property type="match status" value="1"/>
</dbReference>
<feature type="repeat" description="ANK" evidence="3">
    <location>
        <begin position="326"/>
        <end position="359"/>
    </location>
</feature>
<dbReference type="InterPro" id="IPR036770">
    <property type="entry name" value="Ankyrin_rpt-contain_sf"/>
</dbReference>
<dbReference type="GO" id="GO:0019899">
    <property type="term" value="F:enzyme binding"/>
    <property type="evidence" value="ECO:0007669"/>
    <property type="project" value="UniProtKB-ARBA"/>
</dbReference>
<dbReference type="Gene3D" id="1.10.472.80">
    <property type="entry name" value="Ypt/Rab-GAP domain of gyp1p, domain 3"/>
    <property type="match status" value="1"/>
</dbReference>
<dbReference type="Pfam" id="PF00023">
    <property type="entry name" value="Ank"/>
    <property type="match status" value="2"/>
</dbReference>
<dbReference type="OMA" id="VIHILRI"/>
<feature type="repeat" description="ANK" evidence="3">
    <location>
        <begin position="187"/>
        <end position="219"/>
    </location>
</feature>
<dbReference type="PROSITE" id="PS50086">
    <property type="entry name" value="TBC_RABGAP"/>
    <property type="match status" value="1"/>
</dbReference>
<dbReference type="InterPro" id="IPR002110">
    <property type="entry name" value="Ankyrin_rpt"/>
</dbReference>
<dbReference type="FunCoup" id="D3AZ00">
    <property type="interactions" value="11"/>
</dbReference>
<dbReference type="SUPFAM" id="SSF48403">
    <property type="entry name" value="Ankyrin repeat"/>
    <property type="match status" value="1"/>
</dbReference>
<feature type="repeat" description="ANK" evidence="3">
    <location>
        <begin position="360"/>
        <end position="392"/>
    </location>
</feature>
<dbReference type="SUPFAM" id="SSF47923">
    <property type="entry name" value="Ypt/Rab-GAP domain of gyp1p"/>
    <property type="match status" value="1"/>
</dbReference>
<dbReference type="Gene3D" id="1.10.8.270">
    <property type="entry name" value="putative rabgap domain of human tbc1 domain family member 14 like domains"/>
    <property type="match status" value="1"/>
</dbReference>
<dbReference type="PANTHER" id="PTHR24189">
    <property type="entry name" value="MYOTROPHIN"/>
    <property type="match status" value="1"/>
</dbReference>
<keyword evidence="1" id="KW-0677">Repeat</keyword>
<dbReference type="RefSeq" id="XP_020437797.1">
    <property type="nucleotide sequence ID" value="XM_020571939.1"/>
</dbReference>
<protein>
    <submittedName>
        <fullName evidence="6">Ankyrin repeat-containing protein</fullName>
    </submittedName>
</protein>
<dbReference type="PROSITE" id="PS50088">
    <property type="entry name" value="ANK_REPEAT"/>
    <property type="match status" value="6"/>
</dbReference>
<organism evidence="6 7">
    <name type="scientific">Heterostelium pallidum (strain ATCC 26659 / Pp 5 / PN500)</name>
    <name type="common">Cellular slime mold</name>
    <name type="synonym">Polysphondylium pallidum</name>
    <dbReference type="NCBI Taxonomy" id="670386"/>
    <lineage>
        <taxon>Eukaryota</taxon>
        <taxon>Amoebozoa</taxon>
        <taxon>Evosea</taxon>
        <taxon>Eumycetozoa</taxon>
        <taxon>Dictyostelia</taxon>
        <taxon>Acytosteliales</taxon>
        <taxon>Acytosteliaceae</taxon>
        <taxon>Heterostelium</taxon>
    </lineage>
</organism>
<gene>
    <name evidence="6" type="ORF">PPL_00919</name>
</gene>
<dbReference type="InParanoid" id="D3AZ00"/>
<name>D3AZ00_HETP5</name>
<dbReference type="SMART" id="SM00164">
    <property type="entry name" value="TBC"/>
    <property type="match status" value="1"/>
</dbReference>
<feature type="repeat" description="ANK" evidence="3">
    <location>
        <begin position="255"/>
        <end position="292"/>
    </location>
</feature>
<dbReference type="PROSITE" id="PS50297">
    <property type="entry name" value="ANK_REP_REGION"/>
    <property type="match status" value="6"/>
</dbReference>
<proteinExistence type="predicted"/>
<dbReference type="GO" id="GO:0005773">
    <property type="term" value="C:vacuole"/>
    <property type="evidence" value="ECO:0007669"/>
    <property type="project" value="UniProtKB-ARBA"/>
</dbReference>
<reference evidence="6 7" key="1">
    <citation type="journal article" date="2011" name="Genome Res.">
        <title>Phylogeny-wide analysis of social amoeba genomes highlights ancient origins for complex intercellular communication.</title>
        <authorList>
            <person name="Heidel A.J."/>
            <person name="Lawal H.M."/>
            <person name="Felder M."/>
            <person name="Schilde C."/>
            <person name="Helps N.R."/>
            <person name="Tunggal B."/>
            <person name="Rivero F."/>
            <person name="John U."/>
            <person name="Schleicher M."/>
            <person name="Eichinger L."/>
            <person name="Platzer M."/>
            <person name="Noegel A.A."/>
            <person name="Schaap P."/>
            <person name="Gloeckner G."/>
        </authorList>
    </citation>
    <scope>NUCLEOTIDE SEQUENCE [LARGE SCALE GENOMIC DNA]</scope>
    <source>
        <strain evidence="7">ATCC 26659 / Pp 5 / PN500</strain>
    </source>
</reference>
<dbReference type="FunFam" id="1.10.472.80:FF:000006">
    <property type="entry name" value="TBC1 domain family member 14"/>
    <property type="match status" value="1"/>
</dbReference>
<keyword evidence="2 3" id="KW-0040">ANK repeat</keyword>
<evidence type="ECO:0000313" key="6">
    <source>
        <dbReference type="EMBL" id="EFA85690.1"/>
    </source>
</evidence>
<evidence type="ECO:0000313" key="7">
    <source>
        <dbReference type="Proteomes" id="UP000001396"/>
    </source>
</evidence>
<evidence type="ECO:0000256" key="4">
    <source>
        <dbReference type="SAM" id="MobiDB-lite"/>
    </source>
</evidence>
<dbReference type="GO" id="GO:0031410">
    <property type="term" value="C:cytoplasmic vesicle"/>
    <property type="evidence" value="ECO:0007669"/>
    <property type="project" value="UniProtKB-ARBA"/>
</dbReference>
<evidence type="ECO:0000259" key="5">
    <source>
        <dbReference type="PROSITE" id="PS50086"/>
    </source>
</evidence>
<accession>D3AZ00</accession>
<feature type="repeat" description="ANK" evidence="3">
    <location>
        <begin position="219"/>
        <end position="243"/>
    </location>
</feature>
<dbReference type="InterPro" id="IPR035969">
    <property type="entry name" value="Rab-GAP_TBC_sf"/>
</dbReference>
<dbReference type="Pfam" id="PF00566">
    <property type="entry name" value="RabGAP-TBC"/>
    <property type="match status" value="1"/>
</dbReference>
<dbReference type="SMART" id="SM00248">
    <property type="entry name" value="ANK"/>
    <property type="match status" value="8"/>
</dbReference>
<sequence length="620" mass="68211">MEPSLKVGGSTEIITTEQNGSNGNLANIIINHQVNVVDNISTTSSNTTTTTTQSYLTNNTITNSGTNIPCVALEPFPHAPGRFLIHEAVYNNDMNTLIEILGEVDNSTTESQQSAALSPQTAVDLNDKENEDRDDDEDDDDSPLEAGKLSVNDRDSLGRTPLMYANKLETLRFLLAKSARVNLRDQERQTAMHRAAFNGLTEILSVLLDCGAHIKRDSNGCTPLHLACSIGSISCASTMIEKGPRRVKAEARDKKGKTALHYAVESSSPDDISVHIVSALVSGGSMLDSKDREKKSPLHIAAILGKIKCIVMLVEKGANVEIADYLGATPLHYAVTNQSCHKAVKLMVNRGAKVNAIDNTGQTPIFYASRSGHPKNVKALLRSGAQASVKDYQNKTPLHFSLDIANPTISSMLVSGGADAYSIYDQEVGYCQGMSGIASILLMYMTEEEAFWSLVSLMENEKYELRGLFLPSFPLLYRHYAIHESLLHDELPRIQSHFGIEGVTTSMYATKWFLTVFSGNVPFPLLIRFWDLVLIHGYYVIHTLVIHILRINQDTLIKEGFEKILSIFSSLDSNGIDTYSFCKGARKHKISEKKVAKLLKKHDLQQTQLHIHPGGVPINS</sequence>
<keyword evidence="7" id="KW-1185">Reference proteome</keyword>
<dbReference type="GO" id="GO:0016192">
    <property type="term" value="P:vesicle-mediated transport"/>
    <property type="evidence" value="ECO:0007669"/>
    <property type="project" value="UniProtKB-ARBA"/>
</dbReference>